<keyword evidence="6" id="KW-0238">DNA-binding</keyword>
<dbReference type="GO" id="GO:0003697">
    <property type="term" value="F:single-stranded DNA binding"/>
    <property type="evidence" value="ECO:0007669"/>
    <property type="project" value="InterPro"/>
</dbReference>
<dbReference type="PANTHER" id="PTHR13604:SF0">
    <property type="entry name" value="ABASIC SITE PROCESSING PROTEIN HMCES"/>
    <property type="match status" value="1"/>
</dbReference>
<accession>A0A078KLI9</accession>
<dbReference type="AlphaFoldDB" id="A0A078KLI9"/>
<keyword evidence="5" id="KW-0190">Covalent protein-DNA linkage</keyword>
<dbReference type="GO" id="GO:0008233">
    <property type="term" value="F:peptidase activity"/>
    <property type="evidence" value="ECO:0007669"/>
    <property type="project" value="UniProtKB-KW"/>
</dbReference>
<evidence type="ECO:0000256" key="6">
    <source>
        <dbReference type="ARBA" id="ARBA00023125"/>
    </source>
</evidence>
<evidence type="ECO:0000256" key="1">
    <source>
        <dbReference type="ARBA" id="ARBA00008136"/>
    </source>
</evidence>
<evidence type="ECO:0000256" key="4">
    <source>
        <dbReference type="ARBA" id="ARBA00022801"/>
    </source>
</evidence>
<dbReference type="SUPFAM" id="SSF143081">
    <property type="entry name" value="BB1717-like"/>
    <property type="match status" value="1"/>
</dbReference>
<keyword evidence="3" id="KW-0227">DNA damage</keyword>
<dbReference type="GO" id="GO:0016829">
    <property type="term" value="F:lyase activity"/>
    <property type="evidence" value="ECO:0007669"/>
    <property type="project" value="UniProtKB-KW"/>
</dbReference>
<evidence type="ECO:0000256" key="5">
    <source>
        <dbReference type="ARBA" id="ARBA00023124"/>
    </source>
</evidence>
<keyword evidence="7" id="KW-0456">Lyase</keyword>
<evidence type="ECO:0000256" key="7">
    <source>
        <dbReference type="ARBA" id="ARBA00023239"/>
    </source>
</evidence>
<keyword evidence="4 8" id="KW-0378">Hydrolase</keyword>
<evidence type="ECO:0000313" key="9">
    <source>
        <dbReference type="EMBL" id="CDZ24596.1"/>
    </source>
</evidence>
<dbReference type="Gene3D" id="3.90.1680.10">
    <property type="entry name" value="SOS response associated peptidase-like"/>
    <property type="match status" value="1"/>
</dbReference>
<dbReference type="Proteomes" id="UP000032431">
    <property type="component" value="Chromosome I"/>
</dbReference>
<dbReference type="HOGENOM" id="CLU_035990_6_3_9"/>
<dbReference type="InterPro" id="IPR036590">
    <property type="entry name" value="SRAP-like"/>
</dbReference>
<dbReference type="EC" id="3.4.-.-" evidence="8"/>
<evidence type="ECO:0000256" key="2">
    <source>
        <dbReference type="ARBA" id="ARBA00022670"/>
    </source>
</evidence>
<dbReference type="Pfam" id="PF02586">
    <property type="entry name" value="SRAP"/>
    <property type="match status" value="1"/>
</dbReference>
<protein>
    <recommendedName>
        <fullName evidence="8">Abasic site processing protein</fullName>
        <ecNumber evidence="8">3.4.-.-</ecNumber>
    </recommendedName>
</protein>
<evidence type="ECO:0000256" key="3">
    <source>
        <dbReference type="ARBA" id="ARBA00022763"/>
    </source>
</evidence>
<name>A0A078KLI9_9FIRM</name>
<evidence type="ECO:0000256" key="8">
    <source>
        <dbReference type="RuleBase" id="RU364100"/>
    </source>
</evidence>
<keyword evidence="10" id="KW-1185">Reference proteome</keyword>
<dbReference type="STRING" id="29343.CCDG5_1486"/>
<dbReference type="EMBL" id="LM995447">
    <property type="protein sequence ID" value="CDZ24596.1"/>
    <property type="molecule type" value="Genomic_DNA"/>
</dbReference>
<gene>
    <name evidence="9" type="ORF">CCDG5_1486</name>
</gene>
<organism evidence="9 10">
    <name type="scientific">[Clostridium] cellulosi</name>
    <dbReference type="NCBI Taxonomy" id="29343"/>
    <lineage>
        <taxon>Bacteria</taxon>
        <taxon>Bacillati</taxon>
        <taxon>Bacillota</taxon>
        <taxon>Clostridia</taxon>
        <taxon>Eubacteriales</taxon>
        <taxon>Oscillospiraceae</taxon>
        <taxon>Oscillospiraceae incertae sedis</taxon>
    </lineage>
</organism>
<evidence type="ECO:0000313" key="10">
    <source>
        <dbReference type="Proteomes" id="UP000032431"/>
    </source>
</evidence>
<dbReference type="InterPro" id="IPR003738">
    <property type="entry name" value="SRAP"/>
</dbReference>
<keyword evidence="2 8" id="KW-0645">Protease</keyword>
<proteinExistence type="inferred from homology"/>
<dbReference type="GO" id="GO:0106300">
    <property type="term" value="P:protein-DNA covalent cross-linking repair"/>
    <property type="evidence" value="ECO:0007669"/>
    <property type="project" value="InterPro"/>
</dbReference>
<dbReference type="PATRIC" id="fig|29343.3.peg.1567"/>
<dbReference type="OrthoDB" id="9782620at2"/>
<dbReference type="GO" id="GO:0006508">
    <property type="term" value="P:proteolysis"/>
    <property type="evidence" value="ECO:0007669"/>
    <property type="project" value="UniProtKB-KW"/>
</dbReference>
<comment type="similarity">
    <text evidence="1 8">Belongs to the SOS response-associated peptidase family.</text>
</comment>
<reference evidence="10" key="1">
    <citation type="submission" date="2014-07" db="EMBL/GenBank/DDBJ databases">
        <authorList>
            <person name="Wibberg D."/>
        </authorList>
    </citation>
    <scope>NUCLEOTIDE SEQUENCE [LARGE SCALE GENOMIC DNA]</scope>
    <source>
        <strain evidence="10">DG5</strain>
    </source>
</reference>
<dbReference type="PANTHER" id="PTHR13604">
    <property type="entry name" value="DC12-RELATED"/>
    <property type="match status" value="1"/>
</dbReference>
<dbReference type="KEGG" id="ccel:CCDG5_1486"/>
<sequence>MCAVYKLKLKPDGEIIRKIKERYGEEIAMDYLDAQLFPKSTAPVLGPSRKIALLKWGFPVSGKSRIVFNARAESLTQKPMFKSCIQNRCIVPATGFFEWGEAGGKKQKYEIETDDEVMYFAALFKKFYDSNGEKVFCYTIITTPPNDEMAKIHSRMPAILDAEGQQKWLDPQTDPADILLPYPKSLVISRAE</sequence>